<dbReference type="PROSITE" id="PS50965">
    <property type="entry name" value="NERD"/>
    <property type="match status" value="1"/>
</dbReference>
<organism evidence="3 4">
    <name type="scientific">Agromyces mariniharenae</name>
    <dbReference type="NCBI Taxonomy" id="2604423"/>
    <lineage>
        <taxon>Bacteria</taxon>
        <taxon>Bacillati</taxon>
        <taxon>Actinomycetota</taxon>
        <taxon>Actinomycetes</taxon>
        <taxon>Micrococcales</taxon>
        <taxon>Microbacteriaceae</taxon>
        <taxon>Agromyces</taxon>
    </lineage>
</organism>
<dbReference type="NCBIfam" id="NF033442">
    <property type="entry name" value="BREX_PglW"/>
    <property type="match status" value="1"/>
</dbReference>
<dbReference type="SUPFAM" id="SSF47789">
    <property type="entry name" value="C-terminal domain of RNA polymerase alpha subunit"/>
    <property type="match status" value="1"/>
</dbReference>
<dbReference type="InterPro" id="IPR011009">
    <property type="entry name" value="Kinase-like_dom_sf"/>
</dbReference>
<dbReference type="InterPro" id="IPR011260">
    <property type="entry name" value="RNAP_asu_C"/>
</dbReference>
<dbReference type="Pfam" id="PF03118">
    <property type="entry name" value="RNA_pol_A_CTD"/>
    <property type="match status" value="1"/>
</dbReference>
<dbReference type="GO" id="GO:0005524">
    <property type="term" value="F:ATP binding"/>
    <property type="evidence" value="ECO:0007669"/>
    <property type="project" value="InterPro"/>
</dbReference>
<dbReference type="GO" id="GO:0006351">
    <property type="term" value="P:DNA-templated transcription"/>
    <property type="evidence" value="ECO:0007669"/>
    <property type="project" value="InterPro"/>
</dbReference>
<evidence type="ECO:0000313" key="3">
    <source>
        <dbReference type="EMBL" id="TYL54027.1"/>
    </source>
</evidence>
<dbReference type="PANTHER" id="PTHR48011:SF4">
    <property type="entry name" value="MITOGEN-ACTIVATED PROTEIN KINASE KINASE KINASE 19"/>
    <property type="match status" value="1"/>
</dbReference>
<dbReference type="Gene3D" id="1.10.510.10">
    <property type="entry name" value="Transferase(Phosphotransferase) domain 1"/>
    <property type="match status" value="2"/>
</dbReference>
<feature type="domain" description="Protein kinase" evidence="1">
    <location>
        <begin position="525"/>
        <end position="779"/>
    </location>
</feature>
<dbReference type="PANTHER" id="PTHR48011">
    <property type="entry name" value="CCR4-NOT TRANSCRIPTIONAL COMPLEX SUBUNIT CAF120-RELATED"/>
    <property type="match status" value="1"/>
</dbReference>
<keyword evidence="3" id="KW-0808">Transferase</keyword>
<dbReference type="InterPro" id="IPR049832">
    <property type="entry name" value="BREX_PglW"/>
</dbReference>
<dbReference type="EMBL" id="VSSB01000001">
    <property type="protein sequence ID" value="TYL54027.1"/>
    <property type="molecule type" value="Genomic_DNA"/>
</dbReference>
<dbReference type="InterPro" id="IPR011528">
    <property type="entry name" value="NERD"/>
</dbReference>
<dbReference type="SMART" id="SM00220">
    <property type="entry name" value="S_TKc"/>
    <property type="match status" value="1"/>
</dbReference>
<evidence type="ECO:0000313" key="4">
    <source>
        <dbReference type="Proteomes" id="UP000325243"/>
    </source>
</evidence>
<sequence>MKSDSNRWIVLGEPASAAEADALERFRELLPDDGIATAWVNLTAINPDGRTDEIDALLLTRAGLFVLEFKGWHGEIHGKPTTWERKVGRRHDFVPNPYILTDSKAKRLASTLKDAAAHVPGKPRVPFVTARIVLHGKDSKVSLDAATAVRVLSLDGYGVKGLPPGNTVSQFLATPIADQKPVDGPRANEIRKIIEAAGFLPTPKTRTVGHYQLDNADPLGEGAGWRDVLVTHPDTGKKRRMRLFDVPRGASAQALQQIELNAKREFAFTDGLSFPGIARAIEYFATDNGPALLFDYHPDDVPLDDFLAGAGATLDLDARLGLIRSVGEVLSYAHARRLTHRALTPRQIYVRPSGATLTVAIRDWMTAQRSSSSTTSMTIVSGGVSEVDSLVEHASWVYLAPETLRHDPDAPPIALDVYGLGAVAFLILTGKPPAPGIKDLMERVQTFESLDPLSVSPDLPEPVAEVITNATMFHEIHRTIDIDSVLASLEYALEEITRPDDADEPRAAEGDPIDASKGETIAERFIVQDRRGSGSTGTALLVDDVEAVVSGVILKLARDDAAAARLHVEADVLRNLDHPRVVKLIEGPITVGERTGLVLSDAGAETLALKLQNEGRATIEQLERFGADLFEAVAYLDGHGVFHRDIKPANLAVAPDPGTRKPRLNLFDFSLAKEPVRNIQSGSRPYLDPFLVIMRRPQYDRAAELYAVAVTLFEMAVASTPWWDKGGAGPTGPDDSAVVHDGLFDAGVASGLSTFFHRAFMPKASARFANVSEMAEAWRRVFAEVDAVPVDEADASSSDALAENAGLDTPIAQSGLSARAISALARVDATTVGELLAVPPVKLNAVRGMGERVRKEVQGRIAAWRARLLSTTTTPVAPDPTRRESIERRTAALVPRATDGNAAEVTALTQLLGLEPRVAQPAAPDWPSTAELSKLTDLPVQDVLRVIDTAVVRWKKNGSLRGVLDDLVETLLSCGRVATADELASALMVAYGSALDGAARRRRALGLLRAAIETDAAAATPRFQFRRTQRAEPDILIALTTAVASPGQPSVPMADAMLDVANALAQRVDALVESGEVIGGSSAREQLRAVAPDAALIDDQRLVELAVSASSAAARSSVGEVYPKGMAGDRAVETALRGIAVRDLTRDGIIRRTESRFPLAGQVPHRPALDDVIARTHPHLVWSGDAYRPRSTVGGSYSSTTLSRTDLAQSLPASDLHARLLGSLGSNAPLTLAVNPRRYTEARRYLTNRYDVTTIDLAAELVRRMHATADERGAKWAVVSRADASEPTSIDFKRVSQIAREAFEPYWRELSADPNPLLLTNAAPIARYGLTEYLAEMFDLARPRPAARWLLVPHKAAKPTPDLDGRPIPLGPDRWVSLPSDLAELFPSSSGVVA</sequence>
<dbReference type="GO" id="GO:0007165">
    <property type="term" value="P:signal transduction"/>
    <property type="evidence" value="ECO:0007669"/>
    <property type="project" value="TreeGrafter"/>
</dbReference>
<proteinExistence type="predicted"/>
<dbReference type="Pfam" id="PF08378">
    <property type="entry name" value="NERD"/>
    <property type="match status" value="1"/>
</dbReference>
<feature type="domain" description="NERD" evidence="2">
    <location>
        <begin position="14"/>
        <end position="131"/>
    </location>
</feature>
<feature type="domain" description="Protein kinase" evidence="1">
    <location>
        <begin position="213"/>
        <end position="526"/>
    </location>
</feature>
<dbReference type="RefSeq" id="WP_148733491.1">
    <property type="nucleotide sequence ID" value="NZ_VSSB01000001.1"/>
</dbReference>
<keyword evidence="4" id="KW-1185">Reference proteome</keyword>
<evidence type="ECO:0000259" key="1">
    <source>
        <dbReference type="PROSITE" id="PS50011"/>
    </source>
</evidence>
<evidence type="ECO:0000259" key="2">
    <source>
        <dbReference type="PROSITE" id="PS50965"/>
    </source>
</evidence>
<dbReference type="GO" id="GO:0003899">
    <property type="term" value="F:DNA-directed RNA polymerase activity"/>
    <property type="evidence" value="ECO:0007669"/>
    <property type="project" value="InterPro"/>
</dbReference>
<dbReference type="GO" id="GO:0003677">
    <property type="term" value="F:DNA binding"/>
    <property type="evidence" value="ECO:0007669"/>
    <property type="project" value="InterPro"/>
</dbReference>
<dbReference type="PROSITE" id="PS50011">
    <property type="entry name" value="PROTEIN_KINASE_DOM"/>
    <property type="match status" value="2"/>
</dbReference>
<reference evidence="3 4" key="1">
    <citation type="submission" date="2019-08" db="EMBL/GenBank/DDBJ databases">
        <authorList>
            <person name="Hu J."/>
        </authorList>
    </citation>
    <scope>NUCLEOTIDE SEQUENCE [LARGE SCALE GENOMIC DNA]</scope>
    <source>
        <strain evidence="3 4">NEAU-184</strain>
    </source>
</reference>
<keyword evidence="3" id="KW-0418">Kinase</keyword>
<dbReference type="SUPFAM" id="SSF56112">
    <property type="entry name" value="Protein kinase-like (PK-like)"/>
    <property type="match status" value="2"/>
</dbReference>
<gene>
    <name evidence="3" type="primary">pglW</name>
    <name evidence="3" type="ORF">FYC51_10545</name>
</gene>
<comment type="caution">
    <text evidence="3">The sequence shown here is derived from an EMBL/GenBank/DDBJ whole genome shotgun (WGS) entry which is preliminary data.</text>
</comment>
<dbReference type="GO" id="GO:0004672">
    <property type="term" value="F:protein kinase activity"/>
    <property type="evidence" value="ECO:0007669"/>
    <property type="project" value="InterPro"/>
</dbReference>
<dbReference type="InterPro" id="IPR000719">
    <property type="entry name" value="Prot_kinase_dom"/>
</dbReference>
<name>A0A5S4V4G5_9MICO</name>
<dbReference type="Gene3D" id="1.10.150.20">
    <property type="entry name" value="5' to 3' exonuclease, C-terminal subdomain"/>
    <property type="match status" value="1"/>
</dbReference>
<accession>A0A5S4V4G5</accession>
<dbReference type="InterPro" id="IPR052751">
    <property type="entry name" value="Plant_MAPKKK"/>
</dbReference>
<dbReference type="Proteomes" id="UP000325243">
    <property type="component" value="Unassembled WGS sequence"/>
</dbReference>
<protein>
    <submittedName>
        <fullName evidence="3">BREX system serine/threonine kinase PglW</fullName>
    </submittedName>
</protein>
<dbReference type="Pfam" id="PF00069">
    <property type="entry name" value="Pkinase"/>
    <property type="match status" value="2"/>
</dbReference>